<organism evidence="1">
    <name type="scientific">viral metagenome</name>
    <dbReference type="NCBI Taxonomy" id="1070528"/>
    <lineage>
        <taxon>unclassified sequences</taxon>
        <taxon>metagenomes</taxon>
        <taxon>organismal metagenomes</taxon>
    </lineage>
</organism>
<protein>
    <submittedName>
        <fullName evidence="1">Uncharacterized protein</fullName>
    </submittedName>
</protein>
<name>A0A6C0ISC0_9ZZZZ</name>
<reference evidence="1" key="1">
    <citation type="journal article" date="2020" name="Nature">
        <title>Giant virus diversity and host interactions through global metagenomics.</title>
        <authorList>
            <person name="Schulz F."/>
            <person name="Roux S."/>
            <person name="Paez-Espino D."/>
            <person name="Jungbluth S."/>
            <person name="Walsh D.A."/>
            <person name="Denef V.J."/>
            <person name="McMahon K.D."/>
            <person name="Konstantinidis K.T."/>
            <person name="Eloe-Fadrosh E.A."/>
            <person name="Kyrpides N.C."/>
            <person name="Woyke T."/>
        </authorList>
    </citation>
    <scope>NUCLEOTIDE SEQUENCE</scope>
    <source>
        <strain evidence="1">GVMAG-M-3300024302-11</strain>
    </source>
</reference>
<sequence>MSDKTPKCKLSVTMMKKDIHARRIQRQVRKNNVLKQNTTFKNLELSSKGKTTPFADFTKYIRQPHIVSVSNNYINCFKQYKKDFKLNSRVLITAYLITYYQEELLGKELHQLDQSMLEWSLEVVKRINLLDDSKDIDKLWLLLQNYQLIFNQWKDSDKSRMVESIIISYYNRCKHIEKINADEKLSNEDKEICINELNIQKREVLGNVKFFDPNFDVEYFVNNYEEVYNTLNDAYTKLSFEVVNTMKKAFYDMLKEEISENNFVPIAEVMVEISKRLLILIPEKKREKMSEKINIQVIVELLSDKSWTTELKDYLKFICESVFVLGASCDDEKNKLWLKEVDKLMEENYNDNLPLILIQIEEKLDRIFELINELNKK</sequence>
<dbReference type="AlphaFoldDB" id="A0A6C0ISC0"/>
<accession>A0A6C0ISC0</accession>
<proteinExistence type="predicted"/>
<evidence type="ECO:0000313" key="1">
    <source>
        <dbReference type="EMBL" id="QHT96134.1"/>
    </source>
</evidence>
<dbReference type="EMBL" id="MN740254">
    <property type="protein sequence ID" value="QHT96134.1"/>
    <property type="molecule type" value="Genomic_DNA"/>
</dbReference>